<keyword evidence="9" id="KW-1185">Reference proteome</keyword>
<dbReference type="InterPro" id="IPR017927">
    <property type="entry name" value="FAD-bd_FR_type"/>
</dbReference>
<dbReference type="PROSITE" id="PS51384">
    <property type="entry name" value="FAD_FR"/>
    <property type="match status" value="1"/>
</dbReference>
<dbReference type="PRINTS" id="PR00406">
    <property type="entry name" value="CYTB5RDTASE"/>
</dbReference>
<dbReference type="Gene3D" id="2.40.30.10">
    <property type="entry name" value="Translation factors"/>
    <property type="match status" value="1"/>
</dbReference>
<dbReference type="Proteomes" id="UP000762676">
    <property type="component" value="Unassembled WGS sequence"/>
</dbReference>
<evidence type="ECO:0000313" key="9">
    <source>
        <dbReference type="Proteomes" id="UP000762676"/>
    </source>
</evidence>
<evidence type="ECO:0000256" key="6">
    <source>
        <dbReference type="ARBA" id="ARBA00040516"/>
    </source>
</evidence>
<dbReference type="InterPro" id="IPR052128">
    <property type="entry name" value="Oxidoreductase_NAD-binding"/>
</dbReference>
<protein>
    <recommendedName>
        <fullName evidence="6">Oxidoreductase NAD-binding domain-containing protein 1</fullName>
    </recommendedName>
</protein>
<reference evidence="8 9" key="1">
    <citation type="journal article" date="2021" name="Elife">
        <title>Chloroplast acquisition without the gene transfer in kleptoplastic sea slugs, Plakobranchus ocellatus.</title>
        <authorList>
            <person name="Maeda T."/>
            <person name="Takahashi S."/>
            <person name="Yoshida T."/>
            <person name="Shimamura S."/>
            <person name="Takaki Y."/>
            <person name="Nagai Y."/>
            <person name="Toyoda A."/>
            <person name="Suzuki Y."/>
            <person name="Arimoto A."/>
            <person name="Ishii H."/>
            <person name="Satoh N."/>
            <person name="Nishiyama T."/>
            <person name="Hasebe M."/>
            <person name="Maruyama T."/>
            <person name="Minagawa J."/>
            <person name="Obokata J."/>
            <person name="Shigenobu S."/>
        </authorList>
    </citation>
    <scope>NUCLEOTIDE SEQUENCE [LARGE SCALE GENOMIC DNA]</scope>
</reference>
<dbReference type="CDD" id="cd00322">
    <property type="entry name" value="FNR_like"/>
    <property type="match status" value="1"/>
</dbReference>
<evidence type="ECO:0000256" key="4">
    <source>
        <dbReference type="ARBA" id="ARBA00023002"/>
    </source>
</evidence>
<dbReference type="PANTHER" id="PTHR46505:SF1">
    <property type="entry name" value="OXIDOREDUCTASE NAD-BINDING DOMAIN-CONTAINING PROTEIN 1"/>
    <property type="match status" value="1"/>
</dbReference>
<evidence type="ECO:0000256" key="3">
    <source>
        <dbReference type="ARBA" id="ARBA00022827"/>
    </source>
</evidence>
<dbReference type="InterPro" id="IPR001433">
    <property type="entry name" value="OxRdtase_FAD/NAD-bd"/>
</dbReference>
<keyword evidence="2" id="KW-0285">Flavoprotein</keyword>
<organism evidence="8 9">
    <name type="scientific">Elysia marginata</name>
    <dbReference type="NCBI Taxonomy" id="1093978"/>
    <lineage>
        <taxon>Eukaryota</taxon>
        <taxon>Metazoa</taxon>
        <taxon>Spiralia</taxon>
        <taxon>Lophotrochozoa</taxon>
        <taxon>Mollusca</taxon>
        <taxon>Gastropoda</taxon>
        <taxon>Heterobranchia</taxon>
        <taxon>Euthyneura</taxon>
        <taxon>Panpulmonata</taxon>
        <taxon>Sacoglossa</taxon>
        <taxon>Placobranchoidea</taxon>
        <taxon>Plakobranchidae</taxon>
        <taxon>Elysia</taxon>
    </lineage>
</organism>
<gene>
    <name evidence="8" type="ORF">ElyMa_002911700</name>
</gene>
<keyword evidence="5" id="KW-0520">NAD</keyword>
<dbReference type="Pfam" id="PF00175">
    <property type="entry name" value="NAD_binding_1"/>
    <property type="match status" value="1"/>
</dbReference>
<dbReference type="SUPFAM" id="SSF52343">
    <property type="entry name" value="Ferredoxin reductase-like, C-terminal NADP-linked domain"/>
    <property type="match status" value="1"/>
</dbReference>
<keyword evidence="4" id="KW-0560">Oxidoreductase</keyword>
<evidence type="ECO:0000313" key="8">
    <source>
        <dbReference type="EMBL" id="GFS04412.1"/>
    </source>
</evidence>
<dbReference type="Gene3D" id="3.40.50.80">
    <property type="entry name" value="Nucleotide-binding domain of ferredoxin-NADP reductase (FNR) module"/>
    <property type="match status" value="1"/>
</dbReference>
<dbReference type="InterPro" id="IPR039261">
    <property type="entry name" value="FNR_nucleotide-bd"/>
</dbReference>
<dbReference type="PRINTS" id="PR00371">
    <property type="entry name" value="FPNCR"/>
</dbReference>
<dbReference type="GO" id="GO:0016491">
    <property type="term" value="F:oxidoreductase activity"/>
    <property type="evidence" value="ECO:0007669"/>
    <property type="project" value="UniProtKB-KW"/>
</dbReference>
<dbReference type="InterPro" id="IPR017938">
    <property type="entry name" value="Riboflavin_synthase-like_b-brl"/>
</dbReference>
<sequence length="264" mass="29565">MTSHNNGDKPPWTEATIIDIKTFGSVRLLRLKVPLRSLTFEPGQWVDFNIPGVTPFTGYSMLSPPSLLESSGELDLAVKYSDYPPTLWVHEKCCVGDKVQIRVGGDFYYSAPPPASSPPSSTTFCERGQGDVLLLAAGIGISPIYSILQHYLQRDHHEDRILLLYSGKSATDLVFKDEIMELEKHNSCFTATLFSSQDPVKQSEMNHIREGRITETDVKEAVSSLNKALVQAFICGPPGFLDHMEMFCLASGLHKDQIHYEKWW</sequence>
<accession>A0AAV4I2K2</accession>
<dbReference type="PANTHER" id="PTHR46505">
    <property type="entry name" value="OXIDOREDUCTASE NAD-BINDING DOMAIN-CONTAINING PROTEIN 1"/>
    <property type="match status" value="1"/>
</dbReference>
<comment type="caution">
    <text evidence="8">The sequence shown here is derived from an EMBL/GenBank/DDBJ whole genome shotgun (WGS) entry which is preliminary data.</text>
</comment>
<comment type="cofactor">
    <cofactor evidence="1">
        <name>FAD</name>
        <dbReference type="ChEBI" id="CHEBI:57692"/>
    </cofactor>
</comment>
<name>A0AAV4I2K2_9GAST</name>
<dbReference type="SUPFAM" id="SSF63380">
    <property type="entry name" value="Riboflavin synthase domain-like"/>
    <property type="match status" value="1"/>
</dbReference>
<feature type="domain" description="FAD-binding FR-type" evidence="7">
    <location>
        <begin position="10"/>
        <end position="119"/>
    </location>
</feature>
<dbReference type="InterPro" id="IPR001709">
    <property type="entry name" value="Flavoprot_Pyr_Nucl_cyt_Rdtase"/>
</dbReference>
<evidence type="ECO:0000256" key="2">
    <source>
        <dbReference type="ARBA" id="ARBA00022630"/>
    </source>
</evidence>
<keyword evidence="3" id="KW-0274">FAD</keyword>
<dbReference type="EMBL" id="BMAT01006018">
    <property type="protein sequence ID" value="GFS04412.1"/>
    <property type="molecule type" value="Genomic_DNA"/>
</dbReference>
<evidence type="ECO:0000259" key="7">
    <source>
        <dbReference type="PROSITE" id="PS51384"/>
    </source>
</evidence>
<proteinExistence type="predicted"/>
<dbReference type="AlphaFoldDB" id="A0AAV4I2K2"/>
<evidence type="ECO:0000256" key="1">
    <source>
        <dbReference type="ARBA" id="ARBA00001974"/>
    </source>
</evidence>
<dbReference type="GO" id="GO:0005739">
    <property type="term" value="C:mitochondrion"/>
    <property type="evidence" value="ECO:0007669"/>
    <property type="project" value="TreeGrafter"/>
</dbReference>
<evidence type="ECO:0000256" key="5">
    <source>
        <dbReference type="ARBA" id="ARBA00023027"/>
    </source>
</evidence>